<evidence type="ECO:0000256" key="11">
    <source>
        <dbReference type="SAM" id="MobiDB-lite"/>
    </source>
</evidence>
<dbReference type="SUPFAM" id="SSF57850">
    <property type="entry name" value="RING/U-box"/>
    <property type="match status" value="1"/>
</dbReference>
<gene>
    <name evidence="14" type="ORF">CEUSTIGMA_g10147.t1</name>
</gene>
<feature type="compositionally biased region" description="Low complexity" evidence="11">
    <location>
        <begin position="307"/>
        <end position="321"/>
    </location>
</feature>
<comment type="caution">
    <text evidence="14">The sequence shown here is derived from an EMBL/GenBank/DDBJ whole genome shotgun (WGS) entry which is preliminary data.</text>
</comment>
<accession>A0A250XI15</accession>
<feature type="region of interest" description="Disordered" evidence="11">
    <location>
        <begin position="306"/>
        <end position="331"/>
    </location>
</feature>
<evidence type="ECO:0000256" key="5">
    <source>
        <dbReference type="ARBA" id="ARBA00022723"/>
    </source>
</evidence>
<evidence type="ECO:0000256" key="8">
    <source>
        <dbReference type="ARBA" id="ARBA00022989"/>
    </source>
</evidence>
<dbReference type="STRING" id="1157962.A0A250XI15"/>
<dbReference type="InterPro" id="IPR046450">
    <property type="entry name" value="PA_dom_sf"/>
</dbReference>
<dbReference type="GO" id="GO:0008270">
    <property type="term" value="F:zinc ion binding"/>
    <property type="evidence" value="ECO:0007669"/>
    <property type="project" value="UniProtKB-KW"/>
</dbReference>
<keyword evidence="6 10" id="KW-0863">Zinc-finger</keyword>
<evidence type="ECO:0000256" key="7">
    <source>
        <dbReference type="ARBA" id="ARBA00022833"/>
    </source>
</evidence>
<dbReference type="AlphaFoldDB" id="A0A250XI15"/>
<dbReference type="Pfam" id="PF13639">
    <property type="entry name" value="zf-RING_2"/>
    <property type="match status" value="1"/>
</dbReference>
<evidence type="ECO:0000256" key="10">
    <source>
        <dbReference type="PROSITE-ProRule" id="PRU00175"/>
    </source>
</evidence>
<sequence>MRSTVRLDILSTAFVYLSFTAYLSNAEIYIVSTTYRVEPIGLLEADFGPPVPELGTEGMLKVAAPEDACQPFTFQDFITPWFALISRQQEYPSSNCTFDVKVMNAQMAGAAAAIVYDNVFENLIIMSKPPGHPSPGIPSVFINQQAGLLLTKLLQVEGQLRVRITPMTGSEWITLLMSLVMVLMALLTFMASFYFVRLSVDWFNRGGAAAAAGVTGRTPGMVAAAAASCVIQDSGLPAHVLRSLPVIIYERSGSCVSTVAGAAVAVMPCLGGTGGEEESGQLPCSYDEEMGLITDEMGTGPSHINKGEPSSLPLMGSSSSSSEHEWPLPAGAHAGETKRTCAVCLEDYVEGEKVRVLPCLHRFHMQCVDQWLSTRRLCPVCKHDAGKPLAVVTSSLLLQHQGLGLEEGRANDGPATAFASARRRASAGLAMMRTGLISWFTAMAGDMPSVHPTVTQPLLDPPHSSPHRTRRAHRLGAAAAEGAGDEAGVGDAGTDSELAPEGPLEVQGGGLYFPPSPVGNESSTVISEGVGQPGQQHSLAVALQLTDQQQQQSNLGLLAGLSQPIQVPGPPTLFAEAGPPVIPPTPPPRLEPHILGGILWRRA</sequence>
<dbReference type="Gene3D" id="3.30.40.10">
    <property type="entry name" value="Zinc/RING finger domain, C3HC4 (zinc finger)"/>
    <property type="match status" value="1"/>
</dbReference>
<dbReference type="InterPro" id="IPR001841">
    <property type="entry name" value="Znf_RING"/>
</dbReference>
<dbReference type="EC" id="2.3.2.27" evidence="3"/>
<dbReference type="SMART" id="SM00184">
    <property type="entry name" value="RING"/>
    <property type="match status" value="1"/>
</dbReference>
<dbReference type="CDD" id="cd23118">
    <property type="entry name" value="RING-H2_SIS3"/>
    <property type="match status" value="1"/>
</dbReference>
<evidence type="ECO:0000256" key="2">
    <source>
        <dbReference type="ARBA" id="ARBA00004167"/>
    </source>
</evidence>
<dbReference type="OrthoDB" id="8062037at2759"/>
<dbReference type="PANTHER" id="PTHR47168:SF1">
    <property type="entry name" value="OS02G0798600 PROTEIN"/>
    <property type="match status" value="1"/>
</dbReference>
<evidence type="ECO:0000256" key="4">
    <source>
        <dbReference type="ARBA" id="ARBA00022692"/>
    </source>
</evidence>
<evidence type="ECO:0000313" key="14">
    <source>
        <dbReference type="EMBL" id="GAX82721.1"/>
    </source>
</evidence>
<dbReference type="GO" id="GO:0061630">
    <property type="term" value="F:ubiquitin protein ligase activity"/>
    <property type="evidence" value="ECO:0007669"/>
    <property type="project" value="UniProtKB-EC"/>
</dbReference>
<proteinExistence type="predicted"/>
<keyword evidence="15" id="KW-1185">Reference proteome</keyword>
<reference evidence="14 15" key="1">
    <citation type="submission" date="2017-08" db="EMBL/GenBank/DDBJ databases">
        <title>Acidophilic green algal genome provides insights into adaptation to an acidic environment.</title>
        <authorList>
            <person name="Hirooka S."/>
            <person name="Hirose Y."/>
            <person name="Kanesaki Y."/>
            <person name="Higuchi S."/>
            <person name="Fujiwara T."/>
            <person name="Onuma R."/>
            <person name="Era A."/>
            <person name="Ohbayashi R."/>
            <person name="Uzuka A."/>
            <person name="Nozaki H."/>
            <person name="Yoshikawa H."/>
            <person name="Miyagishima S.Y."/>
        </authorList>
    </citation>
    <scope>NUCLEOTIDE SEQUENCE [LARGE SCALE GENOMIC DNA]</scope>
    <source>
        <strain evidence="14 15">NIES-2499</strain>
    </source>
</reference>
<evidence type="ECO:0000256" key="9">
    <source>
        <dbReference type="ARBA" id="ARBA00023136"/>
    </source>
</evidence>
<dbReference type="InterPro" id="IPR051653">
    <property type="entry name" value="E3_ligase_sorting_rcpt"/>
</dbReference>
<dbReference type="Proteomes" id="UP000232323">
    <property type="component" value="Unassembled WGS sequence"/>
</dbReference>
<dbReference type="Gene3D" id="3.50.30.30">
    <property type="match status" value="1"/>
</dbReference>
<evidence type="ECO:0000256" key="12">
    <source>
        <dbReference type="SAM" id="Phobius"/>
    </source>
</evidence>
<protein>
    <recommendedName>
        <fullName evidence="3">RING-type E3 ubiquitin transferase</fullName>
        <ecNumber evidence="3">2.3.2.27</ecNumber>
    </recommendedName>
</protein>
<dbReference type="PANTHER" id="PTHR47168">
    <property type="entry name" value="RING ZINC FINGER DOMAIN SUPERFAMILY PROTEIN-RELATED"/>
    <property type="match status" value="1"/>
</dbReference>
<comment type="catalytic activity">
    <reaction evidence="1">
        <text>S-ubiquitinyl-[E2 ubiquitin-conjugating enzyme]-L-cysteine + [acceptor protein]-L-lysine = [E2 ubiquitin-conjugating enzyme]-L-cysteine + N(6)-ubiquitinyl-[acceptor protein]-L-lysine.</text>
        <dbReference type="EC" id="2.3.2.27"/>
    </reaction>
</comment>
<feature type="transmembrane region" description="Helical" evidence="12">
    <location>
        <begin position="172"/>
        <end position="196"/>
    </location>
</feature>
<dbReference type="InterPro" id="IPR003137">
    <property type="entry name" value="PA_domain"/>
</dbReference>
<dbReference type="Pfam" id="PF02225">
    <property type="entry name" value="PA"/>
    <property type="match status" value="1"/>
</dbReference>
<evidence type="ECO:0000256" key="6">
    <source>
        <dbReference type="ARBA" id="ARBA00022771"/>
    </source>
</evidence>
<feature type="region of interest" description="Disordered" evidence="11">
    <location>
        <begin position="460"/>
        <end position="494"/>
    </location>
</feature>
<dbReference type="SUPFAM" id="SSF52025">
    <property type="entry name" value="PA domain"/>
    <property type="match status" value="1"/>
</dbReference>
<keyword evidence="8 12" id="KW-1133">Transmembrane helix</keyword>
<evidence type="ECO:0000313" key="15">
    <source>
        <dbReference type="Proteomes" id="UP000232323"/>
    </source>
</evidence>
<evidence type="ECO:0000259" key="13">
    <source>
        <dbReference type="PROSITE" id="PS50089"/>
    </source>
</evidence>
<dbReference type="PROSITE" id="PS50089">
    <property type="entry name" value="ZF_RING_2"/>
    <property type="match status" value="1"/>
</dbReference>
<dbReference type="EMBL" id="BEGY01000085">
    <property type="protein sequence ID" value="GAX82721.1"/>
    <property type="molecule type" value="Genomic_DNA"/>
</dbReference>
<keyword evidence="7" id="KW-0862">Zinc</keyword>
<evidence type="ECO:0000256" key="1">
    <source>
        <dbReference type="ARBA" id="ARBA00000900"/>
    </source>
</evidence>
<evidence type="ECO:0000256" key="3">
    <source>
        <dbReference type="ARBA" id="ARBA00012483"/>
    </source>
</evidence>
<comment type="subcellular location">
    <subcellularLocation>
        <location evidence="2">Membrane</location>
        <topology evidence="2">Single-pass membrane protein</topology>
    </subcellularLocation>
</comment>
<dbReference type="InterPro" id="IPR013083">
    <property type="entry name" value="Znf_RING/FYVE/PHD"/>
</dbReference>
<feature type="domain" description="RING-type" evidence="13">
    <location>
        <begin position="341"/>
        <end position="382"/>
    </location>
</feature>
<keyword evidence="9 12" id="KW-0472">Membrane</keyword>
<dbReference type="GO" id="GO:0016020">
    <property type="term" value="C:membrane"/>
    <property type="evidence" value="ECO:0007669"/>
    <property type="project" value="UniProtKB-SubCell"/>
</dbReference>
<name>A0A250XI15_9CHLO</name>
<keyword evidence="5" id="KW-0479">Metal-binding</keyword>
<keyword evidence="4 12" id="KW-0812">Transmembrane</keyword>
<feature type="compositionally biased region" description="Basic residues" evidence="11">
    <location>
        <begin position="465"/>
        <end position="474"/>
    </location>
</feature>
<organism evidence="14 15">
    <name type="scientific">Chlamydomonas eustigma</name>
    <dbReference type="NCBI Taxonomy" id="1157962"/>
    <lineage>
        <taxon>Eukaryota</taxon>
        <taxon>Viridiplantae</taxon>
        <taxon>Chlorophyta</taxon>
        <taxon>core chlorophytes</taxon>
        <taxon>Chlorophyceae</taxon>
        <taxon>CS clade</taxon>
        <taxon>Chlamydomonadales</taxon>
        <taxon>Chlamydomonadaceae</taxon>
        <taxon>Chlamydomonas</taxon>
    </lineage>
</organism>